<accession>A0ABQ8U8I2</accession>
<feature type="compositionally biased region" description="Basic and acidic residues" evidence="1">
    <location>
        <begin position="296"/>
        <end position="307"/>
    </location>
</feature>
<comment type="caution">
    <text evidence="2">The sequence shown here is derived from an EMBL/GenBank/DDBJ whole genome shotgun (WGS) entry which is preliminary data.</text>
</comment>
<proteinExistence type="predicted"/>
<feature type="region of interest" description="Disordered" evidence="1">
    <location>
        <begin position="1"/>
        <end position="97"/>
    </location>
</feature>
<gene>
    <name evidence="2" type="ORF">PAPYR_9373</name>
</gene>
<evidence type="ECO:0000313" key="2">
    <source>
        <dbReference type="EMBL" id="KAJ4455619.1"/>
    </source>
</evidence>
<sequence length="371" mass="39175">MSSSHPDSTTTQRVLPPQSPSGQRKTPPGFRPPVEAPASSAPTVPHSSPVDARHPSENPWGRKRPVASPVAASSSAPETPAPAPAPAPAAPAPHPDVTVATIEPPEILAPAPMPPVPQFTGVADIPPAIAPPMWMGMVPMGMPMGMDLNSLNMEQLRQYKTYLYTAQQHQLQVIRMEMMKLRALQQQDALVRHAEGVRDAMAAGVPPPNSIPPSFATPAEKLQWLDQQRDEIVAAMSVAMKTETGAAAAAAAAGKSEPAAAAAQAAAPVSGKHKPEPAQPEVALAAAVVPVAVARGKEEADGGHEEPAAAAGTPGMAPAEKKLRTLRKKLADIDELVERKNKGEKLNKDQWEKIKRRYIVVEDIRSLSGEK</sequence>
<protein>
    <submittedName>
        <fullName evidence="2">Uncharacterized protein</fullName>
    </submittedName>
</protein>
<feature type="compositionally biased region" description="Low complexity" evidence="1">
    <location>
        <begin position="308"/>
        <end position="318"/>
    </location>
</feature>
<evidence type="ECO:0000256" key="1">
    <source>
        <dbReference type="SAM" id="MobiDB-lite"/>
    </source>
</evidence>
<feature type="region of interest" description="Disordered" evidence="1">
    <location>
        <begin position="296"/>
        <end position="323"/>
    </location>
</feature>
<keyword evidence="3" id="KW-1185">Reference proteome</keyword>
<feature type="compositionally biased region" description="Polar residues" evidence="1">
    <location>
        <begin position="1"/>
        <end position="13"/>
    </location>
</feature>
<feature type="compositionally biased region" description="Pro residues" evidence="1">
    <location>
        <begin position="79"/>
        <end position="94"/>
    </location>
</feature>
<dbReference type="EMBL" id="JAPMOS010000099">
    <property type="protein sequence ID" value="KAJ4455619.1"/>
    <property type="molecule type" value="Genomic_DNA"/>
</dbReference>
<reference evidence="2" key="1">
    <citation type="journal article" date="2022" name="bioRxiv">
        <title>Genomics of Preaxostyla Flagellates Illuminates Evolutionary Transitions and the Path Towards Mitochondrial Loss.</title>
        <authorList>
            <person name="Novak L.V.F."/>
            <person name="Treitli S.C."/>
            <person name="Pyrih J."/>
            <person name="Halakuc P."/>
            <person name="Pipaliya S.V."/>
            <person name="Vacek V."/>
            <person name="Brzon O."/>
            <person name="Soukal P."/>
            <person name="Eme L."/>
            <person name="Dacks J.B."/>
            <person name="Karnkowska A."/>
            <person name="Elias M."/>
            <person name="Hampl V."/>
        </authorList>
    </citation>
    <scope>NUCLEOTIDE SEQUENCE</scope>
    <source>
        <strain evidence="2">RCP-MX</strain>
    </source>
</reference>
<dbReference type="Proteomes" id="UP001141327">
    <property type="component" value="Unassembled WGS sequence"/>
</dbReference>
<name>A0ABQ8U8I2_9EUKA</name>
<feature type="compositionally biased region" description="Low complexity" evidence="1">
    <location>
        <begin position="66"/>
        <end position="78"/>
    </location>
</feature>
<evidence type="ECO:0000313" key="3">
    <source>
        <dbReference type="Proteomes" id="UP001141327"/>
    </source>
</evidence>
<organism evidence="2 3">
    <name type="scientific">Paratrimastix pyriformis</name>
    <dbReference type="NCBI Taxonomy" id="342808"/>
    <lineage>
        <taxon>Eukaryota</taxon>
        <taxon>Metamonada</taxon>
        <taxon>Preaxostyla</taxon>
        <taxon>Paratrimastigidae</taxon>
        <taxon>Paratrimastix</taxon>
    </lineage>
</organism>